<dbReference type="PROSITE" id="PS51257">
    <property type="entry name" value="PROKAR_LIPOPROTEIN"/>
    <property type="match status" value="1"/>
</dbReference>
<evidence type="ECO:0000259" key="1">
    <source>
        <dbReference type="Pfam" id="PF00704"/>
    </source>
</evidence>
<dbReference type="Gene3D" id="3.20.20.80">
    <property type="entry name" value="Glycosidases"/>
    <property type="match status" value="1"/>
</dbReference>
<proteinExistence type="predicted"/>
<reference evidence="2 3" key="1">
    <citation type="submission" date="2018-06" db="EMBL/GenBank/DDBJ databases">
        <authorList>
            <person name="Strepis N."/>
        </authorList>
    </citation>
    <scope>NUCLEOTIDE SEQUENCE [LARGE SCALE GENOMIC DNA]</scope>
    <source>
        <strain evidence="2">LUCI</strain>
    </source>
</reference>
<dbReference type="SUPFAM" id="SSF51445">
    <property type="entry name" value="(Trans)glycosidases"/>
    <property type="match status" value="1"/>
</dbReference>
<organism evidence="2 3">
    <name type="scientific">Lucifera butyrica</name>
    <dbReference type="NCBI Taxonomy" id="1351585"/>
    <lineage>
        <taxon>Bacteria</taxon>
        <taxon>Bacillati</taxon>
        <taxon>Bacillota</taxon>
        <taxon>Negativicutes</taxon>
        <taxon>Veillonellales</taxon>
        <taxon>Veillonellaceae</taxon>
        <taxon>Lucifera</taxon>
    </lineage>
</organism>
<dbReference type="Proteomes" id="UP000277811">
    <property type="component" value="Unassembled WGS sequence"/>
</dbReference>
<keyword evidence="3" id="KW-1185">Reference proteome</keyword>
<name>A0A498R9W7_9FIRM</name>
<dbReference type="PANTHER" id="PTHR46066:SF2">
    <property type="entry name" value="CHITINASE DOMAIN-CONTAINING PROTEIN 1"/>
    <property type="match status" value="1"/>
</dbReference>
<dbReference type="AlphaFoldDB" id="A0A498R9W7"/>
<dbReference type="PANTHER" id="PTHR46066">
    <property type="entry name" value="CHITINASE DOMAIN-CONTAINING PROTEIN 1 FAMILY MEMBER"/>
    <property type="match status" value="1"/>
</dbReference>
<gene>
    <name evidence="2" type="ORF">LUCI_4781</name>
</gene>
<protein>
    <recommendedName>
        <fullName evidence="1">GH18 domain-containing protein</fullName>
    </recommendedName>
</protein>
<dbReference type="EMBL" id="UPPP01000127">
    <property type="protein sequence ID" value="VBB09486.1"/>
    <property type="molecule type" value="Genomic_DNA"/>
</dbReference>
<dbReference type="InterPro" id="IPR001223">
    <property type="entry name" value="Glyco_hydro18_cat"/>
</dbReference>
<dbReference type="Gene3D" id="3.10.50.10">
    <property type="match status" value="1"/>
</dbReference>
<sequence>MRSMFCKFSQAAIVITSLLVILTGCNYNNEFAGHAVAKEPAKVSTWLVYWDLEAGENDLRKIGNELDKLSYFGAYFDKNDHVFIPKELGDKREELRRKKERYETYLTFVNDKENPDGTSVLKDTDVLRRLFSNDASMEKHIDEILKLTLQGGYDGIEIDYERIWQNKKIGQSFVRFIEKLYGKALQHHLKLRVVLEPSTPFSAAGLPRGPEYVVMFYNLYGLHSGPGPKANKEFILKTLTQMEALPGEKSAAFATGGCEWSSNGEKRLLTEVEAKKLATTYGAKASRDEASQCLVFHYKDALGISHQVWYADAKTLKFWMSIAAGRGVNNISLWCLGGNVDINKVK</sequence>
<dbReference type="GO" id="GO:0005975">
    <property type="term" value="P:carbohydrate metabolic process"/>
    <property type="evidence" value="ECO:0007669"/>
    <property type="project" value="InterPro"/>
</dbReference>
<accession>A0A498R9W7</accession>
<dbReference type="InterPro" id="IPR017853">
    <property type="entry name" value="GH"/>
</dbReference>
<feature type="domain" description="GH18" evidence="1">
    <location>
        <begin position="65"/>
        <end position="337"/>
    </location>
</feature>
<evidence type="ECO:0000313" key="3">
    <source>
        <dbReference type="Proteomes" id="UP000277811"/>
    </source>
</evidence>
<evidence type="ECO:0000313" key="2">
    <source>
        <dbReference type="EMBL" id="VBB09486.1"/>
    </source>
</evidence>
<dbReference type="InterPro" id="IPR029070">
    <property type="entry name" value="Chitinase_insertion_sf"/>
</dbReference>
<dbReference type="Pfam" id="PF00704">
    <property type="entry name" value="Glyco_hydro_18"/>
    <property type="match status" value="1"/>
</dbReference>